<name>A0A0K2VEC5_LEPSM</name>
<evidence type="ECO:0000313" key="1">
    <source>
        <dbReference type="EMBL" id="CDW48838.1"/>
    </source>
</evidence>
<dbReference type="EMBL" id="HACA01031477">
    <property type="protein sequence ID" value="CDW48838.1"/>
    <property type="molecule type" value="Transcribed_RNA"/>
</dbReference>
<feature type="non-terminal residue" evidence="1">
    <location>
        <position position="1"/>
    </location>
</feature>
<proteinExistence type="predicted"/>
<organism evidence="1">
    <name type="scientific">Lepeophtheirus salmonis</name>
    <name type="common">Salmon louse</name>
    <name type="synonym">Caligus salmonis</name>
    <dbReference type="NCBI Taxonomy" id="72036"/>
    <lineage>
        <taxon>Eukaryota</taxon>
        <taxon>Metazoa</taxon>
        <taxon>Ecdysozoa</taxon>
        <taxon>Arthropoda</taxon>
        <taxon>Crustacea</taxon>
        <taxon>Multicrustacea</taxon>
        <taxon>Hexanauplia</taxon>
        <taxon>Copepoda</taxon>
        <taxon>Siphonostomatoida</taxon>
        <taxon>Caligidae</taxon>
        <taxon>Lepeophtheirus</taxon>
    </lineage>
</organism>
<protein>
    <submittedName>
        <fullName evidence="1">Uncharacterized protein</fullName>
    </submittedName>
</protein>
<dbReference type="AlphaFoldDB" id="A0A0K2VEC5"/>
<sequence>FLELPILYKPLWAEGLRGRKEFGVVVKGYDVSVDLRTSRDAISINKEVLDSDVWKSKWTYTRHSKK</sequence>
<reference evidence="1" key="1">
    <citation type="submission" date="2014-05" db="EMBL/GenBank/DDBJ databases">
        <authorList>
            <person name="Chronopoulou M."/>
        </authorList>
    </citation>
    <scope>NUCLEOTIDE SEQUENCE</scope>
    <source>
        <tissue evidence="1">Whole organism</tissue>
    </source>
</reference>
<accession>A0A0K2VEC5</accession>